<dbReference type="AlphaFoldDB" id="A0A4D6LXA7"/>
<dbReference type="GO" id="GO:0006401">
    <property type="term" value="P:RNA catabolic process"/>
    <property type="evidence" value="ECO:0007669"/>
    <property type="project" value="TreeGrafter"/>
</dbReference>
<evidence type="ECO:0000313" key="9">
    <source>
        <dbReference type="Proteomes" id="UP000501690"/>
    </source>
</evidence>
<evidence type="ECO:0000256" key="5">
    <source>
        <dbReference type="ARBA" id="ARBA00023239"/>
    </source>
</evidence>
<dbReference type="SUPFAM" id="SSF55895">
    <property type="entry name" value="Ribonuclease Rh-like"/>
    <property type="match status" value="2"/>
</dbReference>
<feature type="chain" id="PRO_5020035725" evidence="7">
    <location>
        <begin position="21"/>
        <end position="355"/>
    </location>
</feature>
<dbReference type="InterPro" id="IPR036430">
    <property type="entry name" value="RNase_T2-like_sf"/>
</dbReference>
<dbReference type="Proteomes" id="UP000501690">
    <property type="component" value="Linkage Group LG5"/>
</dbReference>
<dbReference type="GO" id="GO:0016787">
    <property type="term" value="F:hydrolase activity"/>
    <property type="evidence" value="ECO:0007669"/>
    <property type="project" value="UniProtKB-KW"/>
</dbReference>
<sequence length="355" mass="40185">MTNFLFVLIVFFLFYDCSKAFDHWTVAETWPAGFCSAIPCNAGKAKLRKFTIHGLWPSNYTNPQPRTCSSQVLQISEIAAIESELKQDWPDYFGNDLKFWSRQWIDHGSCSNMKPFDFFNLALDIYRRNNLTAILENAGISPGGEYPINDFISAISTSIGVKPQINKAFDHWTVAETWPAGFCSAIPCNAGKAKLRKFTIHGLWPSNYTNPQPRTCSSQVLQISEIAAIESELKQDWPDYFGNDLKFWSRQWIDHGSCSNMKPFDFFNLALDIYRRNNLTAILENAGISPGGEYPINDFISAISTSIGVKPQIKCSRQYPNHLVEIRLCLNTKNIPQFINCATGSGCKPELLFLQ</sequence>
<keyword evidence="7" id="KW-0732">Signal</keyword>
<dbReference type="Pfam" id="PF00445">
    <property type="entry name" value="Ribonuclease_T2"/>
    <property type="match status" value="2"/>
</dbReference>
<evidence type="ECO:0000256" key="2">
    <source>
        <dbReference type="ARBA" id="ARBA00022722"/>
    </source>
</evidence>
<evidence type="ECO:0000256" key="1">
    <source>
        <dbReference type="ARBA" id="ARBA00007469"/>
    </source>
</evidence>
<organism evidence="8 9">
    <name type="scientific">Vigna unguiculata</name>
    <name type="common">Cowpea</name>
    <dbReference type="NCBI Taxonomy" id="3917"/>
    <lineage>
        <taxon>Eukaryota</taxon>
        <taxon>Viridiplantae</taxon>
        <taxon>Streptophyta</taxon>
        <taxon>Embryophyta</taxon>
        <taxon>Tracheophyta</taxon>
        <taxon>Spermatophyta</taxon>
        <taxon>Magnoliopsida</taxon>
        <taxon>eudicotyledons</taxon>
        <taxon>Gunneridae</taxon>
        <taxon>Pentapetalae</taxon>
        <taxon>rosids</taxon>
        <taxon>fabids</taxon>
        <taxon>Fabales</taxon>
        <taxon>Fabaceae</taxon>
        <taxon>Papilionoideae</taxon>
        <taxon>50 kb inversion clade</taxon>
        <taxon>NPAAA clade</taxon>
        <taxon>indigoferoid/millettioid clade</taxon>
        <taxon>Phaseoleae</taxon>
        <taxon>Vigna</taxon>
    </lineage>
</organism>
<dbReference type="Gene3D" id="3.90.730.10">
    <property type="entry name" value="Ribonuclease T2-like"/>
    <property type="match status" value="2"/>
</dbReference>
<feature type="signal peptide" evidence="7">
    <location>
        <begin position="1"/>
        <end position="20"/>
    </location>
</feature>
<name>A0A4D6LXA7_VIGUN</name>
<dbReference type="PROSITE" id="PS00530">
    <property type="entry name" value="RNASE_T2_1"/>
    <property type="match status" value="2"/>
</dbReference>
<keyword evidence="9" id="KW-1185">Reference proteome</keyword>
<evidence type="ECO:0000313" key="8">
    <source>
        <dbReference type="EMBL" id="QCD92626.1"/>
    </source>
</evidence>
<dbReference type="PANTHER" id="PTHR11240">
    <property type="entry name" value="RIBONUCLEASE T2"/>
    <property type="match status" value="1"/>
</dbReference>
<keyword evidence="5" id="KW-0456">Lyase</keyword>
<evidence type="ECO:0000256" key="4">
    <source>
        <dbReference type="ARBA" id="ARBA00022801"/>
    </source>
</evidence>
<reference evidence="8 9" key="1">
    <citation type="submission" date="2019-04" db="EMBL/GenBank/DDBJ databases">
        <title>An improved genome assembly and genetic linkage map for asparagus bean, Vigna unguiculata ssp. sesquipedialis.</title>
        <authorList>
            <person name="Xia Q."/>
            <person name="Zhang R."/>
            <person name="Dong Y."/>
        </authorList>
    </citation>
    <scope>NUCLEOTIDE SEQUENCE [LARGE SCALE GENOMIC DNA]</scope>
    <source>
        <tissue evidence="8">Leaf</tissue>
    </source>
</reference>
<keyword evidence="3" id="KW-0255">Endonuclease</keyword>
<keyword evidence="4" id="KW-0378">Hydrolase</keyword>
<dbReference type="InterPro" id="IPR018188">
    <property type="entry name" value="RNase_T2_His_AS_1"/>
</dbReference>
<dbReference type="InterPro" id="IPR001568">
    <property type="entry name" value="RNase_T2-like"/>
</dbReference>
<dbReference type="PANTHER" id="PTHR11240:SF75">
    <property type="entry name" value="RIBONUCLEASE 3"/>
    <property type="match status" value="1"/>
</dbReference>
<protein>
    <submittedName>
        <fullName evidence="8">Ribonuclease T2</fullName>
    </submittedName>
</protein>
<proteinExistence type="inferred from homology"/>
<evidence type="ECO:0000256" key="6">
    <source>
        <dbReference type="RuleBase" id="RU004328"/>
    </source>
</evidence>
<gene>
    <name evidence="8" type="ORF">DEO72_LG5g693</name>
</gene>
<dbReference type="GO" id="GO:0003723">
    <property type="term" value="F:RNA binding"/>
    <property type="evidence" value="ECO:0007669"/>
    <property type="project" value="InterPro"/>
</dbReference>
<dbReference type="GO" id="GO:0005576">
    <property type="term" value="C:extracellular region"/>
    <property type="evidence" value="ECO:0007669"/>
    <property type="project" value="TreeGrafter"/>
</dbReference>
<evidence type="ECO:0000256" key="3">
    <source>
        <dbReference type="ARBA" id="ARBA00022759"/>
    </source>
</evidence>
<evidence type="ECO:0000256" key="7">
    <source>
        <dbReference type="SAM" id="SignalP"/>
    </source>
</evidence>
<dbReference type="GO" id="GO:0033897">
    <property type="term" value="F:ribonuclease T2 activity"/>
    <property type="evidence" value="ECO:0007669"/>
    <property type="project" value="InterPro"/>
</dbReference>
<dbReference type="EMBL" id="CP039349">
    <property type="protein sequence ID" value="QCD92626.1"/>
    <property type="molecule type" value="Genomic_DNA"/>
</dbReference>
<keyword evidence="2" id="KW-0540">Nuclease</keyword>
<accession>A0A4D6LXA7</accession>
<comment type="similarity">
    <text evidence="1 6">Belongs to the RNase T2 family.</text>
</comment>